<reference evidence="1 2" key="1">
    <citation type="journal article" date="2019" name="Sci. Rep.">
        <title>Orb-weaving spider Araneus ventricosus genome elucidates the spidroin gene catalogue.</title>
        <authorList>
            <person name="Kono N."/>
            <person name="Nakamura H."/>
            <person name="Ohtoshi R."/>
            <person name="Moran D.A.P."/>
            <person name="Shinohara A."/>
            <person name="Yoshida Y."/>
            <person name="Fujiwara M."/>
            <person name="Mori M."/>
            <person name="Tomita M."/>
            <person name="Arakawa K."/>
        </authorList>
    </citation>
    <scope>NUCLEOTIDE SEQUENCE [LARGE SCALE GENOMIC DNA]</scope>
</reference>
<protein>
    <submittedName>
        <fullName evidence="1">Uncharacterized protein</fullName>
    </submittedName>
</protein>
<dbReference type="AlphaFoldDB" id="A0A4Y2J9M8"/>
<comment type="caution">
    <text evidence="1">The sequence shown here is derived from an EMBL/GenBank/DDBJ whole genome shotgun (WGS) entry which is preliminary data.</text>
</comment>
<accession>A0A4Y2J9M8</accession>
<dbReference type="Proteomes" id="UP000499080">
    <property type="component" value="Unassembled WGS sequence"/>
</dbReference>
<name>A0A4Y2J9M8_ARAVE</name>
<organism evidence="1 2">
    <name type="scientific">Araneus ventricosus</name>
    <name type="common">Orbweaver spider</name>
    <name type="synonym">Epeira ventricosa</name>
    <dbReference type="NCBI Taxonomy" id="182803"/>
    <lineage>
        <taxon>Eukaryota</taxon>
        <taxon>Metazoa</taxon>
        <taxon>Ecdysozoa</taxon>
        <taxon>Arthropoda</taxon>
        <taxon>Chelicerata</taxon>
        <taxon>Arachnida</taxon>
        <taxon>Araneae</taxon>
        <taxon>Araneomorphae</taxon>
        <taxon>Entelegynae</taxon>
        <taxon>Araneoidea</taxon>
        <taxon>Araneidae</taxon>
        <taxon>Araneus</taxon>
    </lineage>
</organism>
<sequence length="61" mass="6764">MPLLWLDGLSVVDQSLGHPNLPFIEPRLLFMGTSEEPCLCESSLLRLGSRCSNIRSCRTCA</sequence>
<keyword evidence="2" id="KW-1185">Reference proteome</keyword>
<gene>
    <name evidence="1" type="ORF">AVEN_163354_1</name>
</gene>
<dbReference type="EMBL" id="BGPR01109699">
    <property type="protein sequence ID" value="GBM86787.1"/>
    <property type="molecule type" value="Genomic_DNA"/>
</dbReference>
<evidence type="ECO:0000313" key="2">
    <source>
        <dbReference type="Proteomes" id="UP000499080"/>
    </source>
</evidence>
<feature type="non-terminal residue" evidence="1">
    <location>
        <position position="61"/>
    </location>
</feature>
<evidence type="ECO:0000313" key="1">
    <source>
        <dbReference type="EMBL" id="GBM86787.1"/>
    </source>
</evidence>
<proteinExistence type="predicted"/>